<evidence type="ECO:0000313" key="2">
    <source>
        <dbReference type="EMBL" id="MBI5250710.1"/>
    </source>
</evidence>
<dbReference type="PROSITE" id="PS50828">
    <property type="entry name" value="SMR"/>
    <property type="match status" value="1"/>
</dbReference>
<dbReference type="EMBL" id="JACRDE010000381">
    <property type="protein sequence ID" value="MBI5250710.1"/>
    <property type="molecule type" value="Genomic_DNA"/>
</dbReference>
<dbReference type="Proteomes" id="UP000807825">
    <property type="component" value="Unassembled WGS sequence"/>
</dbReference>
<name>A0A9D6Z4A0_9BACT</name>
<evidence type="ECO:0000259" key="1">
    <source>
        <dbReference type="PROSITE" id="PS50828"/>
    </source>
</evidence>
<gene>
    <name evidence="2" type="ORF">HY912_14565</name>
</gene>
<dbReference type="SMART" id="SM00463">
    <property type="entry name" value="SMR"/>
    <property type="match status" value="1"/>
</dbReference>
<dbReference type="SUPFAM" id="SSF160443">
    <property type="entry name" value="SMR domain-like"/>
    <property type="match status" value="1"/>
</dbReference>
<reference evidence="2" key="1">
    <citation type="submission" date="2020-07" db="EMBL/GenBank/DDBJ databases">
        <title>Huge and variable diversity of episymbiotic CPR bacteria and DPANN archaea in groundwater ecosystems.</title>
        <authorList>
            <person name="He C.Y."/>
            <person name="Keren R."/>
            <person name="Whittaker M."/>
            <person name="Farag I.F."/>
            <person name="Doudna J."/>
            <person name="Cate J.H.D."/>
            <person name="Banfield J.F."/>
        </authorList>
    </citation>
    <scope>NUCLEOTIDE SEQUENCE</scope>
    <source>
        <strain evidence="2">NC_groundwater_1664_Pr3_B-0.1um_52_9</strain>
    </source>
</reference>
<dbReference type="InterPro" id="IPR036063">
    <property type="entry name" value="Smr_dom_sf"/>
</dbReference>
<feature type="domain" description="Smr" evidence="1">
    <location>
        <begin position="15"/>
        <end position="90"/>
    </location>
</feature>
<sequence>MEPQDPVEIPINGVLDLHTFSPKDLPDLLDDYFEACRERDIYDLRIIHGKGKGILRDRVRAILSRHAQVQSFSEAPLEAGGWGATLVRLKDRSVEGKS</sequence>
<comment type="caution">
    <text evidence="2">The sequence shown here is derived from an EMBL/GenBank/DDBJ whole genome shotgun (WGS) entry which is preliminary data.</text>
</comment>
<dbReference type="PANTHER" id="PTHR35562">
    <property type="entry name" value="DNA ENDONUCLEASE SMRA-RELATED"/>
    <property type="match status" value="1"/>
</dbReference>
<dbReference type="Pfam" id="PF01713">
    <property type="entry name" value="Smr"/>
    <property type="match status" value="1"/>
</dbReference>
<protein>
    <submittedName>
        <fullName evidence="2">Smr/MutS family protein</fullName>
    </submittedName>
</protein>
<accession>A0A9D6Z4A0</accession>
<evidence type="ECO:0000313" key="3">
    <source>
        <dbReference type="Proteomes" id="UP000807825"/>
    </source>
</evidence>
<organism evidence="2 3">
    <name type="scientific">Desulfomonile tiedjei</name>
    <dbReference type="NCBI Taxonomy" id="2358"/>
    <lineage>
        <taxon>Bacteria</taxon>
        <taxon>Pseudomonadati</taxon>
        <taxon>Thermodesulfobacteriota</taxon>
        <taxon>Desulfomonilia</taxon>
        <taxon>Desulfomonilales</taxon>
        <taxon>Desulfomonilaceae</taxon>
        <taxon>Desulfomonile</taxon>
    </lineage>
</organism>
<dbReference type="Gene3D" id="3.30.1370.110">
    <property type="match status" value="1"/>
</dbReference>
<dbReference type="InterPro" id="IPR002625">
    <property type="entry name" value="Smr_dom"/>
</dbReference>
<proteinExistence type="predicted"/>
<dbReference type="AlphaFoldDB" id="A0A9D6Z4A0"/>
<dbReference type="PANTHER" id="PTHR35562:SF2">
    <property type="entry name" value="DNA ENDONUCLEASE SMRA-RELATED"/>
    <property type="match status" value="1"/>
</dbReference>